<evidence type="ECO:0000313" key="1">
    <source>
        <dbReference type="EMBL" id="VFA89801.1"/>
    </source>
</evidence>
<organism evidence="1 2">
    <name type="scientific">Gordonia paraffinivorans</name>
    <dbReference type="NCBI Taxonomy" id="175628"/>
    <lineage>
        <taxon>Bacteria</taxon>
        <taxon>Bacillati</taxon>
        <taxon>Actinomycetota</taxon>
        <taxon>Actinomycetes</taxon>
        <taxon>Mycobacteriales</taxon>
        <taxon>Gordoniaceae</taxon>
        <taxon>Gordonia</taxon>
    </lineage>
</organism>
<sequence length="88" mass="9790">MKDQFRWFVCSGEDRPERVRSMEIFLDAVAAYAATDAPWLLDPRFDGLLDDRDREVVRRVRELAPAVNGASGLLDPLKRALGTLGAGS</sequence>
<protein>
    <submittedName>
        <fullName evidence="1">Uncharacterized protein</fullName>
    </submittedName>
</protein>
<evidence type="ECO:0000313" key="2">
    <source>
        <dbReference type="Proteomes" id="UP000360750"/>
    </source>
</evidence>
<comment type="caution">
    <text evidence="1">The sequence shown here is derived from an EMBL/GenBank/DDBJ whole genome shotgun (WGS) entry which is preliminary data.</text>
</comment>
<dbReference type="Proteomes" id="UP000360750">
    <property type="component" value="Unassembled WGS sequence"/>
</dbReference>
<reference evidence="1 2" key="1">
    <citation type="submission" date="2019-02" db="EMBL/GenBank/DDBJ databases">
        <authorList>
            <consortium name="Pathogen Informatics"/>
        </authorList>
    </citation>
    <scope>NUCLEOTIDE SEQUENCE [LARGE SCALE GENOMIC DNA]</scope>
    <source>
        <strain evidence="1 2">3012STDY6756503</strain>
    </source>
</reference>
<gene>
    <name evidence="1" type="ORF">NCTC8139_03369</name>
</gene>
<dbReference type="EMBL" id="CAACYD010000007">
    <property type="protein sequence ID" value="VFA89801.1"/>
    <property type="molecule type" value="Genomic_DNA"/>
</dbReference>
<name>A0ABD7V793_9ACTN</name>
<proteinExistence type="predicted"/>
<dbReference type="AlphaFoldDB" id="A0ABD7V793"/>
<accession>A0ABD7V793</accession>